<dbReference type="RefSeq" id="WP_387344770.1">
    <property type="nucleotide sequence ID" value="NZ_JBIAXI010000017.1"/>
</dbReference>
<comment type="subcellular location">
    <subcellularLocation>
        <location evidence="1">Cell membrane</location>
        <topology evidence="1">Multi-pass membrane protein</topology>
    </subcellularLocation>
</comment>
<name>A0ABW6VAP0_MICFU</name>
<feature type="transmembrane region" description="Helical" evidence="7">
    <location>
        <begin position="302"/>
        <end position="328"/>
    </location>
</feature>
<feature type="transmembrane region" description="Helical" evidence="7">
    <location>
        <begin position="214"/>
        <end position="237"/>
    </location>
</feature>
<dbReference type="SUPFAM" id="SSF103473">
    <property type="entry name" value="MFS general substrate transporter"/>
    <property type="match status" value="1"/>
</dbReference>
<feature type="transmembrane region" description="Helical" evidence="7">
    <location>
        <begin position="143"/>
        <end position="162"/>
    </location>
</feature>
<dbReference type="PROSITE" id="PS50850">
    <property type="entry name" value="MFS"/>
    <property type="match status" value="1"/>
</dbReference>
<accession>A0ABW6VAP0</accession>
<feature type="transmembrane region" description="Helical" evidence="7">
    <location>
        <begin position="340"/>
        <end position="359"/>
    </location>
</feature>
<evidence type="ECO:0000256" key="1">
    <source>
        <dbReference type="ARBA" id="ARBA00004651"/>
    </source>
</evidence>
<evidence type="ECO:0000256" key="6">
    <source>
        <dbReference type="ARBA" id="ARBA00023136"/>
    </source>
</evidence>
<organism evidence="9 10">
    <name type="scientific">Microtetraspora fusca</name>
    <dbReference type="NCBI Taxonomy" id="1997"/>
    <lineage>
        <taxon>Bacteria</taxon>
        <taxon>Bacillati</taxon>
        <taxon>Actinomycetota</taxon>
        <taxon>Actinomycetes</taxon>
        <taxon>Streptosporangiales</taxon>
        <taxon>Streptosporangiaceae</taxon>
        <taxon>Microtetraspora</taxon>
    </lineage>
</organism>
<dbReference type="InterPro" id="IPR020846">
    <property type="entry name" value="MFS_dom"/>
</dbReference>
<comment type="similarity">
    <text evidence="2">Belongs to the major facilitator superfamily.</text>
</comment>
<keyword evidence="6 7" id="KW-0472">Membrane</keyword>
<evidence type="ECO:0000256" key="2">
    <source>
        <dbReference type="ARBA" id="ARBA00008335"/>
    </source>
</evidence>
<feature type="transmembrane region" description="Helical" evidence="7">
    <location>
        <begin position="53"/>
        <end position="70"/>
    </location>
</feature>
<keyword evidence="4 7" id="KW-0812">Transmembrane</keyword>
<evidence type="ECO:0000259" key="8">
    <source>
        <dbReference type="PROSITE" id="PS50850"/>
    </source>
</evidence>
<dbReference type="InterPro" id="IPR051788">
    <property type="entry name" value="MFS_Transporter"/>
</dbReference>
<protein>
    <submittedName>
        <fullName evidence="9">MFS transporter</fullName>
    </submittedName>
</protein>
<evidence type="ECO:0000256" key="3">
    <source>
        <dbReference type="ARBA" id="ARBA00022448"/>
    </source>
</evidence>
<keyword evidence="3" id="KW-0813">Transport</keyword>
<dbReference type="PANTHER" id="PTHR23514">
    <property type="entry name" value="BYPASS OF STOP CODON PROTEIN 6"/>
    <property type="match status" value="1"/>
</dbReference>
<dbReference type="Gene3D" id="1.20.1250.20">
    <property type="entry name" value="MFS general substrate transporter like domains"/>
    <property type="match status" value="2"/>
</dbReference>
<dbReference type="PANTHER" id="PTHR23514:SF3">
    <property type="entry name" value="BYPASS OF STOP CODON PROTEIN 6"/>
    <property type="match status" value="1"/>
</dbReference>
<evidence type="ECO:0000256" key="4">
    <source>
        <dbReference type="ARBA" id="ARBA00022692"/>
    </source>
</evidence>
<keyword evidence="5 7" id="KW-1133">Transmembrane helix</keyword>
<dbReference type="InterPro" id="IPR011701">
    <property type="entry name" value="MFS"/>
</dbReference>
<feature type="transmembrane region" description="Helical" evidence="7">
    <location>
        <begin position="174"/>
        <end position="194"/>
    </location>
</feature>
<dbReference type="Pfam" id="PF07690">
    <property type="entry name" value="MFS_1"/>
    <property type="match status" value="1"/>
</dbReference>
<proteinExistence type="inferred from homology"/>
<comment type="caution">
    <text evidence="9">The sequence shown here is derived from an EMBL/GenBank/DDBJ whole genome shotgun (WGS) entry which is preliminary data.</text>
</comment>
<evidence type="ECO:0000256" key="5">
    <source>
        <dbReference type="ARBA" id="ARBA00022989"/>
    </source>
</evidence>
<gene>
    <name evidence="9" type="ORF">ACFY05_26440</name>
</gene>
<reference evidence="9 10" key="1">
    <citation type="submission" date="2024-10" db="EMBL/GenBank/DDBJ databases">
        <title>The Natural Products Discovery Center: Release of the First 8490 Sequenced Strains for Exploring Actinobacteria Biosynthetic Diversity.</title>
        <authorList>
            <person name="Kalkreuter E."/>
            <person name="Kautsar S.A."/>
            <person name="Yang D."/>
            <person name="Bader C.D."/>
            <person name="Teijaro C.N."/>
            <person name="Fluegel L."/>
            <person name="Davis C.M."/>
            <person name="Simpson J.R."/>
            <person name="Lauterbach L."/>
            <person name="Steele A.D."/>
            <person name="Gui C."/>
            <person name="Meng S."/>
            <person name="Li G."/>
            <person name="Viehrig K."/>
            <person name="Ye F."/>
            <person name="Su P."/>
            <person name="Kiefer A.F."/>
            <person name="Nichols A."/>
            <person name="Cepeda A.J."/>
            <person name="Yan W."/>
            <person name="Fan B."/>
            <person name="Jiang Y."/>
            <person name="Adhikari A."/>
            <person name="Zheng C.-J."/>
            <person name="Schuster L."/>
            <person name="Cowan T.M."/>
            <person name="Smanski M.J."/>
            <person name="Chevrette M.G."/>
            <person name="De Carvalho L.P.S."/>
            <person name="Shen B."/>
        </authorList>
    </citation>
    <scope>NUCLEOTIDE SEQUENCE [LARGE SCALE GENOMIC DNA]</scope>
    <source>
        <strain evidence="9 10">NPDC001281</strain>
    </source>
</reference>
<feature type="domain" description="Major facilitator superfamily (MFS) profile" evidence="8">
    <location>
        <begin position="14"/>
        <end position="389"/>
    </location>
</feature>
<feature type="transmembrane region" description="Helical" evidence="7">
    <location>
        <begin position="107"/>
        <end position="131"/>
    </location>
</feature>
<feature type="transmembrane region" description="Helical" evidence="7">
    <location>
        <begin position="279"/>
        <end position="296"/>
    </location>
</feature>
<feature type="transmembrane region" description="Helical" evidence="7">
    <location>
        <begin position="20"/>
        <end position="41"/>
    </location>
</feature>
<evidence type="ECO:0000313" key="10">
    <source>
        <dbReference type="Proteomes" id="UP001602119"/>
    </source>
</evidence>
<dbReference type="EMBL" id="JBIAXI010000017">
    <property type="protein sequence ID" value="MFF4776404.1"/>
    <property type="molecule type" value="Genomic_DNA"/>
</dbReference>
<dbReference type="InterPro" id="IPR036259">
    <property type="entry name" value="MFS_trans_sf"/>
</dbReference>
<sequence length="404" mass="40453">MTAVTEPAGGTRRDRFTISLYLLLAGVAILHSGLGALLPYMRHDLRMSHVVESVHLSAMAVGGLVASVLAGPVRRKLGRGRLLLCAGLLVAAGGVGFAVATTPTISVASAFLVGLGGSVCLISGQAALVGLHGPRSARMIIELNLAYSLGAALGTAALPLVAGSGLGWRGFGGLHAVLLCLVVVPLMLGTARSADPPAVPPRRAASGVRRGRPAFGVVAAALSVAVEWSFALWVATYLHDVVGLDRAQASWGTSLMLTGVIAGRAAGSRMVARVAPQHVLTGSLLTCGLAFGLLNASHSTTAVVGAAAVAGLGIANLYPAAVAMVIGGDPSRADTAMARCSLATSTSLMISPVLLGWLADSVGLARAFTVVPVFVVGALAAIRLAGGPRPAARSSMPSGRAGVG</sequence>
<evidence type="ECO:0000256" key="7">
    <source>
        <dbReference type="SAM" id="Phobius"/>
    </source>
</evidence>
<keyword evidence="10" id="KW-1185">Reference proteome</keyword>
<evidence type="ECO:0000313" key="9">
    <source>
        <dbReference type="EMBL" id="MFF4776404.1"/>
    </source>
</evidence>
<dbReference type="Proteomes" id="UP001602119">
    <property type="component" value="Unassembled WGS sequence"/>
</dbReference>
<feature type="transmembrane region" description="Helical" evidence="7">
    <location>
        <begin position="365"/>
        <end position="386"/>
    </location>
</feature>
<feature type="transmembrane region" description="Helical" evidence="7">
    <location>
        <begin position="82"/>
        <end position="101"/>
    </location>
</feature>